<accession>A0A1E4T5W1</accession>
<dbReference type="GO" id="GO:0005935">
    <property type="term" value="C:cellular bud neck"/>
    <property type="evidence" value="ECO:0007669"/>
    <property type="project" value="TreeGrafter"/>
</dbReference>
<evidence type="ECO:0000313" key="3">
    <source>
        <dbReference type="EMBL" id="ODV87147.1"/>
    </source>
</evidence>
<keyword evidence="4" id="KW-1185">Reference proteome</keyword>
<keyword evidence="1" id="KW-0175">Coiled coil</keyword>
<dbReference type="STRING" id="983967.A0A1E4T5W1"/>
<reference evidence="4" key="1">
    <citation type="submission" date="2016-04" db="EMBL/GenBank/DDBJ databases">
        <title>Comparative genomics of biotechnologically important yeasts.</title>
        <authorList>
            <consortium name="DOE Joint Genome Institute"/>
            <person name="Riley R."/>
            <person name="Haridas S."/>
            <person name="Wolfe K.H."/>
            <person name="Lopes M.R."/>
            <person name="Hittinger C.T."/>
            <person name="Goker M."/>
            <person name="Salamov A."/>
            <person name="Wisecaver J."/>
            <person name="Long T.M."/>
            <person name="Aerts A.L."/>
            <person name="Barry K."/>
            <person name="Choi C."/>
            <person name="Clum A."/>
            <person name="Coughlan A.Y."/>
            <person name="Deshpande S."/>
            <person name="Douglass A.P."/>
            <person name="Hanson S.J."/>
            <person name="Klenk H.-P."/>
            <person name="Labutti K."/>
            <person name="Lapidus A."/>
            <person name="Lindquist E."/>
            <person name="Lipzen A."/>
            <person name="Meier-Kolthoff J.P."/>
            <person name="Ohm R.A."/>
            <person name="Otillar R.P."/>
            <person name="Pangilinan J."/>
            <person name="Peng Y."/>
            <person name="Rokas A."/>
            <person name="Rosa C.A."/>
            <person name="Scheuner C."/>
            <person name="Sibirny A.A."/>
            <person name="Slot J.C."/>
            <person name="Stielow J.B."/>
            <person name="Sun H."/>
            <person name="Kurtzman C.P."/>
            <person name="Blackwell M."/>
            <person name="Grigoriev I.V."/>
            <person name="Jeffries T.W."/>
        </authorList>
    </citation>
    <scope>NUCLEOTIDE SEQUENCE [LARGE SCALE GENOMIC DNA]</scope>
    <source>
        <strain evidence="4">NRRL YB-2248</strain>
    </source>
</reference>
<protein>
    <recommendedName>
        <fullName evidence="2">Meiotically up-regulated protein Msb1/Mug8 domain-containing protein</fullName>
    </recommendedName>
</protein>
<evidence type="ECO:0000313" key="4">
    <source>
        <dbReference type="Proteomes" id="UP000094801"/>
    </source>
</evidence>
<dbReference type="InterPro" id="IPR012965">
    <property type="entry name" value="Msb1/Mug8_dom"/>
</dbReference>
<feature type="domain" description="Meiotically up-regulated protein Msb1/Mug8" evidence="2">
    <location>
        <begin position="62"/>
        <end position="465"/>
    </location>
</feature>
<evidence type="ECO:0000256" key="1">
    <source>
        <dbReference type="SAM" id="Coils"/>
    </source>
</evidence>
<feature type="non-terminal residue" evidence="3">
    <location>
        <position position="549"/>
    </location>
</feature>
<feature type="coiled-coil region" evidence="1">
    <location>
        <begin position="469"/>
        <end position="503"/>
    </location>
</feature>
<gene>
    <name evidence="3" type="ORF">CANARDRAFT_182136</name>
</gene>
<dbReference type="AlphaFoldDB" id="A0A1E4T5W1"/>
<sequence>KPLPSLPSFKVQNSGLDQDDEEMDAFVYCADYGSENYEQYKKAYKLKTEYKYGNIKDEYDVEFERKNVKDVIHILTAEIKEKGTKSPYLLLPFRPQQFDHKLKKLLNAIFKDKTLVSNELITSTVKKFDEYTLMSALKFFWCRLPGNCVIGWKTYTKFVEADEEAGFPKRAFLDFMPTCLSSGAHASIVYDFFDLIVAISMNSKSNMLNAKKISKVCGLWAFHPIRNKQSGMPSFERGMYEWIPAGDAMFHLLLSFLNAMPPNGQIEKLPKILQLILKSSPYPPPPTTSTAARFLHEVPMVTIKANNPSKNPAELLARVARTLKFDDPTVFYTREDYLLLKRLFKDVDTLIQKLSSEGSRILDNMCIYDEDLISDGVTNNNHLPFKLVPGWSSDMTSIMDANKRTNDFFTAKVSRVSIDDYFIWAWLASLGSEQTSVKKKTFGKTYIMEVELAEGFKKWVIIEEQDIERDGYDIEIEIKQEKLRELEQKIQEAEREAEAIRLAAKTRTASESRGKDYQSTAIGDLADITNKVGQLYVKDALPPVPLPEK</sequence>
<dbReference type="Proteomes" id="UP000094801">
    <property type="component" value="Unassembled WGS sequence"/>
</dbReference>
<dbReference type="PANTHER" id="PTHR28093">
    <property type="entry name" value="MORPHOGENESIS-RELATED PROTEIN MSB1"/>
    <property type="match status" value="1"/>
</dbReference>
<proteinExistence type="predicted"/>
<feature type="non-terminal residue" evidence="3">
    <location>
        <position position="1"/>
    </location>
</feature>
<name>A0A1E4T5W1_9ASCO</name>
<dbReference type="Pfam" id="PF08101">
    <property type="entry name" value="Msb1-Mug8_dom"/>
    <property type="match status" value="1"/>
</dbReference>
<dbReference type="OrthoDB" id="3362494at2759"/>
<dbReference type="PANTHER" id="PTHR28093:SF1">
    <property type="entry name" value="MORPHOGENESIS-RELATED PROTEIN MSB1"/>
    <property type="match status" value="1"/>
</dbReference>
<dbReference type="GO" id="GO:0005934">
    <property type="term" value="C:cellular bud tip"/>
    <property type="evidence" value="ECO:0007669"/>
    <property type="project" value="TreeGrafter"/>
</dbReference>
<organism evidence="3 4">
    <name type="scientific">[Candida] arabinofermentans NRRL YB-2248</name>
    <dbReference type="NCBI Taxonomy" id="983967"/>
    <lineage>
        <taxon>Eukaryota</taxon>
        <taxon>Fungi</taxon>
        <taxon>Dikarya</taxon>
        <taxon>Ascomycota</taxon>
        <taxon>Saccharomycotina</taxon>
        <taxon>Pichiomycetes</taxon>
        <taxon>Pichiales</taxon>
        <taxon>Pichiaceae</taxon>
        <taxon>Ogataea</taxon>
        <taxon>Ogataea/Candida clade</taxon>
    </lineage>
</organism>
<evidence type="ECO:0000259" key="2">
    <source>
        <dbReference type="Pfam" id="PF08101"/>
    </source>
</evidence>
<dbReference type="EMBL" id="KV453848">
    <property type="protein sequence ID" value="ODV87147.1"/>
    <property type="molecule type" value="Genomic_DNA"/>
</dbReference>
<dbReference type="InterPro" id="IPR037508">
    <property type="entry name" value="Msb1/Mug8"/>
</dbReference>